<sequence>MKRSIEGEARTQVTLLPGSLDDFIIDENPLRAVDVFSGELDPGLHGLHAGLGSPSLYHGLS</sequence>
<gene>
    <name evidence="1" type="ORF">EJA05_18390</name>
</gene>
<organism evidence="1 2">
    <name type="scientific">Pseudomonas entomophila</name>
    <dbReference type="NCBI Taxonomy" id="312306"/>
    <lineage>
        <taxon>Bacteria</taxon>
        <taxon>Pseudomonadati</taxon>
        <taxon>Pseudomonadota</taxon>
        <taxon>Gammaproteobacteria</taxon>
        <taxon>Pseudomonadales</taxon>
        <taxon>Pseudomonadaceae</taxon>
        <taxon>Pseudomonas</taxon>
    </lineage>
</organism>
<dbReference type="Proteomes" id="UP000268230">
    <property type="component" value="Chromosome"/>
</dbReference>
<dbReference type="AlphaFoldDB" id="A0A3Q8TVZ1"/>
<protein>
    <recommendedName>
        <fullName evidence="3">Transposase</fullName>
    </recommendedName>
</protein>
<dbReference type="EMBL" id="CP034338">
    <property type="protein sequence ID" value="AZL69564.1"/>
    <property type="molecule type" value="Genomic_DNA"/>
</dbReference>
<reference evidence="1 2" key="1">
    <citation type="submission" date="2018-12" db="EMBL/GenBank/DDBJ databases">
        <authorList>
            <person name="Li S."/>
            <person name="Yang R."/>
            <person name="Chen G."/>
            <person name="Zou L."/>
            <person name="Zhang C."/>
            <person name="Chen Y."/>
            <person name="Liu Z."/>
            <person name="Li Y."/>
            <person name="Yan Y."/>
            <person name="Huang M."/>
            <person name="Chen T."/>
        </authorList>
    </citation>
    <scope>NUCLEOTIDE SEQUENCE [LARGE SCALE GENOMIC DNA]</scope>
    <source>
        <strain evidence="1 2">1257</strain>
    </source>
</reference>
<evidence type="ECO:0000313" key="2">
    <source>
        <dbReference type="Proteomes" id="UP000268230"/>
    </source>
</evidence>
<evidence type="ECO:0008006" key="3">
    <source>
        <dbReference type="Google" id="ProtNLM"/>
    </source>
</evidence>
<accession>A0A3Q8TVZ1</accession>
<dbReference type="KEGG" id="pory:EJA05_18390"/>
<proteinExistence type="predicted"/>
<dbReference type="OrthoDB" id="9789070at2"/>
<evidence type="ECO:0000313" key="1">
    <source>
        <dbReference type="EMBL" id="AZL69564.1"/>
    </source>
</evidence>
<name>A0A3Q8TVZ1_9PSED</name>